<name>A0A261FCB6_9BIFI</name>
<protein>
    <recommendedName>
        <fullName evidence="10">dITP/XTP pyrophosphatase</fullName>
        <ecNumber evidence="10">3.6.1.66</ecNumber>
    </recommendedName>
    <alternativeName>
        <fullName evidence="10">Non-canonical purine NTP pyrophosphatase</fullName>
    </alternativeName>
    <alternativeName>
        <fullName evidence="10">Non-standard purine NTP pyrophosphatase</fullName>
    </alternativeName>
    <alternativeName>
        <fullName evidence="10">Nucleoside-triphosphate diphosphatase</fullName>
    </alternativeName>
    <alternativeName>
        <fullName evidence="10">Nucleoside-triphosphate pyrophosphatase</fullName>
        <shortName evidence="10">NTPase</shortName>
    </alternativeName>
</protein>
<comment type="catalytic activity">
    <reaction evidence="9 10">
        <text>XTP + H2O = XMP + diphosphate + H(+)</text>
        <dbReference type="Rhea" id="RHEA:28610"/>
        <dbReference type="ChEBI" id="CHEBI:15377"/>
        <dbReference type="ChEBI" id="CHEBI:15378"/>
        <dbReference type="ChEBI" id="CHEBI:33019"/>
        <dbReference type="ChEBI" id="CHEBI:57464"/>
        <dbReference type="ChEBI" id="CHEBI:61314"/>
        <dbReference type="EC" id="3.6.1.66"/>
    </reaction>
</comment>
<dbReference type="FunFam" id="3.90.950.10:FF:000001">
    <property type="entry name" value="dITP/XTP pyrophosphatase"/>
    <property type="match status" value="1"/>
</dbReference>
<comment type="catalytic activity">
    <reaction evidence="10">
        <text>ITP + H2O = IMP + diphosphate + H(+)</text>
        <dbReference type="Rhea" id="RHEA:29399"/>
        <dbReference type="ChEBI" id="CHEBI:15377"/>
        <dbReference type="ChEBI" id="CHEBI:15378"/>
        <dbReference type="ChEBI" id="CHEBI:33019"/>
        <dbReference type="ChEBI" id="CHEBI:58053"/>
        <dbReference type="ChEBI" id="CHEBI:61402"/>
        <dbReference type="EC" id="3.6.1.66"/>
    </reaction>
</comment>
<dbReference type="GO" id="GO:0000166">
    <property type="term" value="F:nucleotide binding"/>
    <property type="evidence" value="ECO:0007669"/>
    <property type="project" value="UniProtKB-KW"/>
</dbReference>
<dbReference type="GO" id="GO:0009117">
    <property type="term" value="P:nucleotide metabolic process"/>
    <property type="evidence" value="ECO:0007669"/>
    <property type="project" value="UniProtKB-KW"/>
</dbReference>
<dbReference type="GO" id="GO:0046872">
    <property type="term" value="F:metal ion binding"/>
    <property type="evidence" value="ECO:0007669"/>
    <property type="project" value="UniProtKB-KW"/>
</dbReference>
<dbReference type="GO" id="GO:0009146">
    <property type="term" value="P:purine nucleoside triphosphate catabolic process"/>
    <property type="evidence" value="ECO:0007669"/>
    <property type="project" value="UniProtKB-UniRule"/>
</dbReference>
<dbReference type="InterPro" id="IPR029001">
    <property type="entry name" value="ITPase-like_fam"/>
</dbReference>
<comment type="caution">
    <text evidence="12">The sequence shown here is derived from an EMBL/GenBank/DDBJ whole genome shotgun (WGS) entry which is preliminary data.</text>
</comment>
<evidence type="ECO:0000256" key="4">
    <source>
        <dbReference type="ARBA" id="ARBA00022741"/>
    </source>
</evidence>
<dbReference type="OrthoDB" id="9807456at2"/>
<dbReference type="InterPro" id="IPR020922">
    <property type="entry name" value="dITP/XTP_pyrophosphatase"/>
</dbReference>
<proteinExistence type="inferred from homology"/>
<dbReference type="EMBL" id="MWWU01000001">
    <property type="protein sequence ID" value="OZG56744.1"/>
    <property type="molecule type" value="Genomic_DNA"/>
</dbReference>
<accession>A0A261FCB6</accession>
<dbReference type="PANTHER" id="PTHR11067">
    <property type="entry name" value="INOSINE TRIPHOSPHATE PYROPHOSPHATASE/HAM1 PROTEIN"/>
    <property type="match status" value="1"/>
</dbReference>
<dbReference type="GO" id="GO:0005829">
    <property type="term" value="C:cytosol"/>
    <property type="evidence" value="ECO:0007669"/>
    <property type="project" value="TreeGrafter"/>
</dbReference>
<keyword evidence="6 10" id="KW-0460">Magnesium</keyword>
<evidence type="ECO:0000256" key="8">
    <source>
        <dbReference type="ARBA" id="ARBA00051875"/>
    </source>
</evidence>
<keyword evidence="3 10" id="KW-0479">Metal-binding</keyword>
<dbReference type="Proteomes" id="UP000228976">
    <property type="component" value="Unassembled WGS sequence"/>
</dbReference>
<gene>
    <name evidence="12" type="ORF">AEAE_0053</name>
</gene>
<evidence type="ECO:0000256" key="10">
    <source>
        <dbReference type="HAMAP-Rule" id="MF_01405"/>
    </source>
</evidence>
<dbReference type="HAMAP" id="MF_01405">
    <property type="entry name" value="Non_canon_purine_NTPase"/>
    <property type="match status" value="1"/>
</dbReference>
<feature type="binding site" evidence="10">
    <location>
        <begin position="193"/>
        <end position="194"/>
    </location>
    <ligand>
        <name>substrate</name>
    </ligand>
</feature>
<dbReference type="AlphaFoldDB" id="A0A261FCB6"/>
<comment type="subunit">
    <text evidence="2 10">Homodimer.</text>
</comment>
<comment type="catalytic activity">
    <reaction evidence="8 10">
        <text>dITP + H2O = dIMP + diphosphate + H(+)</text>
        <dbReference type="Rhea" id="RHEA:28342"/>
        <dbReference type="ChEBI" id="CHEBI:15377"/>
        <dbReference type="ChEBI" id="CHEBI:15378"/>
        <dbReference type="ChEBI" id="CHEBI:33019"/>
        <dbReference type="ChEBI" id="CHEBI:61194"/>
        <dbReference type="ChEBI" id="CHEBI:61382"/>
        <dbReference type="EC" id="3.6.1.66"/>
    </reaction>
</comment>
<dbReference type="PANTHER" id="PTHR11067:SF9">
    <property type="entry name" value="INOSINE TRIPHOSPHATE PYROPHOSPHATASE"/>
    <property type="match status" value="1"/>
</dbReference>
<dbReference type="CDD" id="cd00515">
    <property type="entry name" value="HAM1"/>
    <property type="match status" value="1"/>
</dbReference>
<evidence type="ECO:0000256" key="7">
    <source>
        <dbReference type="ARBA" id="ARBA00023080"/>
    </source>
</evidence>
<feature type="binding site" evidence="10">
    <location>
        <begin position="7"/>
        <end position="12"/>
    </location>
    <ligand>
        <name>substrate</name>
    </ligand>
</feature>
<feature type="active site" description="Proton acceptor" evidence="10">
    <location>
        <position position="74"/>
    </location>
</feature>
<dbReference type="GO" id="GO:0035870">
    <property type="term" value="F:dITP diphosphatase activity"/>
    <property type="evidence" value="ECO:0007669"/>
    <property type="project" value="UniProtKB-UniRule"/>
</dbReference>
<evidence type="ECO:0000313" key="12">
    <source>
        <dbReference type="EMBL" id="OZG56744.1"/>
    </source>
</evidence>
<evidence type="ECO:0000256" key="1">
    <source>
        <dbReference type="ARBA" id="ARBA00008023"/>
    </source>
</evidence>
<evidence type="ECO:0000256" key="11">
    <source>
        <dbReference type="RuleBase" id="RU003781"/>
    </source>
</evidence>
<dbReference type="GO" id="GO:0036220">
    <property type="term" value="F:ITP diphosphatase activity"/>
    <property type="evidence" value="ECO:0007669"/>
    <property type="project" value="UniProtKB-UniRule"/>
</dbReference>
<keyword evidence="13" id="KW-1185">Reference proteome</keyword>
<evidence type="ECO:0000256" key="5">
    <source>
        <dbReference type="ARBA" id="ARBA00022801"/>
    </source>
</evidence>
<keyword evidence="5 10" id="KW-0378">Hydrolase</keyword>
<evidence type="ECO:0000313" key="13">
    <source>
        <dbReference type="Proteomes" id="UP000228976"/>
    </source>
</evidence>
<keyword evidence="7 10" id="KW-0546">Nucleotide metabolism</keyword>
<comment type="similarity">
    <text evidence="1 10 11">Belongs to the HAM1 NTPase family.</text>
</comment>
<organism evidence="12 13">
    <name type="scientific">Aeriscardovia aeriphila</name>
    <dbReference type="NCBI Taxonomy" id="218139"/>
    <lineage>
        <taxon>Bacteria</taxon>
        <taxon>Bacillati</taxon>
        <taxon>Actinomycetota</taxon>
        <taxon>Actinomycetes</taxon>
        <taxon>Bifidobacteriales</taxon>
        <taxon>Bifidobacteriaceae</taxon>
        <taxon>Aeriscardovia</taxon>
    </lineage>
</organism>
<evidence type="ECO:0000256" key="6">
    <source>
        <dbReference type="ARBA" id="ARBA00022842"/>
    </source>
</evidence>
<evidence type="ECO:0000256" key="3">
    <source>
        <dbReference type="ARBA" id="ARBA00022723"/>
    </source>
</evidence>
<sequence>MRIVLATHNPGKVPELRAILRESIGEAFDDVELTTAGELGLPDPVETGVTFSENALLKARFVAEKSGSPAIADDSGLIVDVMGQAPGILSARWAGKHGDSAANKALLLAQISDIPDDKRTARFMCAAALVIPGDSGSREVVQTGECPGRILREERGDAGFGYDPVFLPDEQEDPTRPLTFAQMSEQQKDAISHRGKAMRKLAADVTSLLF</sequence>
<dbReference type="NCBIfam" id="TIGR00042">
    <property type="entry name" value="RdgB/HAM1 family non-canonical purine NTP pyrophosphatase"/>
    <property type="match status" value="1"/>
</dbReference>
<dbReference type="GO" id="GO:0036222">
    <property type="term" value="F:XTP diphosphatase activity"/>
    <property type="evidence" value="ECO:0007669"/>
    <property type="project" value="UniProtKB-UniRule"/>
</dbReference>
<comment type="cofactor">
    <cofactor evidence="10">
        <name>Mg(2+)</name>
        <dbReference type="ChEBI" id="CHEBI:18420"/>
    </cofactor>
    <text evidence="10">Binds 1 Mg(2+) ion per subunit.</text>
</comment>
<reference evidence="12 13" key="1">
    <citation type="journal article" date="2017" name="BMC Genomics">
        <title>Comparative genomic and phylogenomic analyses of the Bifidobacteriaceae family.</title>
        <authorList>
            <person name="Lugli G.A."/>
            <person name="Milani C."/>
            <person name="Turroni F."/>
            <person name="Duranti S."/>
            <person name="Mancabelli L."/>
            <person name="Mangifesta M."/>
            <person name="Ferrario C."/>
            <person name="Modesto M."/>
            <person name="Mattarelli P."/>
            <person name="Jiri K."/>
            <person name="van Sinderen D."/>
            <person name="Ventura M."/>
        </authorList>
    </citation>
    <scope>NUCLEOTIDE SEQUENCE [LARGE SCALE GENOMIC DNA]</scope>
    <source>
        <strain evidence="12 13">LMG 21773</strain>
    </source>
</reference>
<dbReference type="EC" id="3.6.1.66" evidence="10"/>
<feature type="binding site" evidence="10">
    <location>
        <position position="75"/>
    </location>
    <ligand>
        <name>substrate</name>
    </ligand>
</feature>
<dbReference type="Pfam" id="PF01725">
    <property type="entry name" value="Ham1p_like"/>
    <property type="match status" value="1"/>
</dbReference>
<evidence type="ECO:0000256" key="9">
    <source>
        <dbReference type="ARBA" id="ARBA00052017"/>
    </source>
</evidence>
<dbReference type="Gene3D" id="3.90.950.10">
    <property type="match status" value="1"/>
</dbReference>
<comment type="caution">
    <text evidence="10">Lacks conserved residue(s) required for the propagation of feature annotation.</text>
</comment>
<dbReference type="InterPro" id="IPR002637">
    <property type="entry name" value="RdgB/HAM1"/>
</dbReference>
<evidence type="ECO:0000256" key="2">
    <source>
        <dbReference type="ARBA" id="ARBA00011738"/>
    </source>
</evidence>
<feature type="binding site" evidence="10">
    <location>
        <position position="188"/>
    </location>
    <ligand>
        <name>substrate</name>
    </ligand>
</feature>
<comment type="function">
    <text evidence="10">Pyrophosphatase that catalyzes the hydrolysis of nucleoside triphosphates to their monophosphate derivatives, with a high preference for the non-canonical purine nucleotides XTP (xanthosine triphosphate), dITP (deoxyinosine triphosphate) and ITP. Seems to function as a house-cleaning enzyme that removes non-canonical purine nucleotides from the nucleotide pool, thus preventing their incorporation into DNA/RNA and avoiding chromosomal lesions.</text>
</comment>
<dbReference type="RefSeq" id="WP_094689187.1">
    <property type="nucleotide sequence ID" value="NZ_JACBYZ010000001.1"/>
</dbReference>
<feature type="binding site" evidence="10">
    <location>
        <position position="74"/>
    </location>
    <ligand>
        <name>Mg(2+)</name>
        <dbReference type="ChEBI" id="CHEBI:18420"/>
    </ligand>
</feature>
<dbReference type="GO" id="GO:0017111">
    <property type="term" value="F:ribonucleoside triphosphate phosphatase activity"/>
    <property type="evidence" value="ECO:0007669"/>
    <property type="project" value="InterPro"/>
</dbReference>
<feature type="binding site" evidence="10">
    <location>
        <begin position="160"/>
        <end position="163"/>
    </location>
    <ligand>
        <name>substrate</name>
    </ligand>
</feature>
<dbReference type="SUPFAM" id="SSF52972">
    <property type="entry name" value="ITPase-like"/>
    <property type="match status" value="1"/>
</dbReference>
<keyword evidence="4 10" id="KW-0547">Nucleotide-binding</keyword>